<evidence type="ECO:0000313" key="2">
    <source>
        <dbReference type="Proteomes" id="UP000055590"/>
    </source>
</evidence>
<evidence type="ECO:0000313" key="1">
    <source>
        <dbReference type="EMBL" id="AKU90830.1"/>
    </source>
</evidence>
<dbReference type="EMBL" id="CP012332">
    <property type="protein sequence ID" value="AKU90830.1"/>
    <property type="molecule type" value="Genomic_DNA"/>
</dbReference>
<dbReference type="Proteomes" id="UP000055590">
    <property type="component" value="Chromosome"/>
</dbReference>
<gene>
    <name evidence="1" type="ORF">AKJ08_1217</name>
</gene>
<keyword evidence="2" id="KW-1185">Reference proteome</keyword>
<sequence>MLKNATAEFHRDYEKKHDHPARLNVYLFWDSEDLVMDEDDELAPKLELAKRK</sequence>
<proteinExistence type="predicted"/>
<dbReference type="KEGG" id="vin:AKJ08_1217"/>
<protein>
    <submittedName>
        <fullName evidence="1">Uncharacterized protein</fullName>
    </submittedName>
</protein>
<dbReference type="AlphaFoldDB" id="A0A0K1PBC9"/>
<name>A0A0K1PBC9_9BACT</name>
<accession>A0A0K1PBC9</accession>
<reference evidence="1 2" key="1">
    <citation type="submission" date="2015-08" db="EMBL/GenBank/DDBJ databases">
        <authorList>
            <person name="Babu N.S."/>
            <person name="Beckwith C.J."/>
            <person name="Beseler K.G."/>
            <person name="Brison A."/>
            <person name="Carone J.V."/>
            <person name="Caskin T.P."/>
            <person name="Diamond M."/>
            <person name="Durham M.E."/>
            <person name="Foxe J.M."/>
            <person name="Go M."/>
            <person name="Henderson B.A."/>
            <person name="Jones I.B."/>
            <person name="McGettigan J.A."/>
            <person name="Micheletti S.J."/>
            <person name="Nasrallah M.E."/>
            <person name="Ortiz D."/>
            <person name="Piller C.R."/>
            <person name="Privatt S.R."/>
            <person name="Schneider S.L."/>
            <person name="Sharp S."/>
            <person name="Smith T.C."/>
            <person name="Stanton J.D."/>
            <person name="Ullery H.E."/>
            <person name="Wilson R.J."/>
            <person name="Serrano M.G."/>
            <person name="Buck G."/>
            <person name="Lee V."/>
            <person name="Wang Y."/>
            <person name="Carvalho R."/>
            <person name="Voegtly L."/>
            <person name="Shi R."/>
            <person name="Duckworth R."/>
            <person name="Johnson A."/>
            <person name="Loviza R."/>
            <person name="Walstead R."/>
            <person name="Shah Z."/>
            <person name="Kiflezghi M."/>
            <person name="Wade K."/>
            <person name="Ball S.L."/>
            <person name="Bradley K.W."/>
            <person name="Asai D.J."/>
            <person name="Bowman C.A."/>
            <person name="Russell D.A."/>
            <person name="Pope W.H."/>
            <person name="Jacobs-Sera D."/>
            <person name="Hendrix R.W."/>
            <person name="Hatfull G.F."/>
        </authorList>
    </citation>
    <scope>NUCLEOTIDE SEQUENCE [LARGE SCALE GENOMIC DNA]</scope>
    <source>
        <strain evidence="1 2">DSM 27710</strain>
    </source>
</reference>
<organism evidence="1 2">
    <name type="scientific">Vulgatibacter incomptus</name>
    <dbReference type="NCBI Taxonomy" id="1391653"/>
    <lineage>
        <taxon>Bacteria</taxon>
        <taxon>Pseudomonadati</taxon>
        <taxon>Myxococcota</taxon>
        <taxon>Myxococcia</taxon>
        <taxon>Myxococcales</taxon>
        <taxon>Cystobacterineae</taxon>
        <taxon>Vulgatibacteraceae</taxon>
        <taxon>Vulgatibacter</taxon>
    </lineage>
</organism>